<name>A0A1U6GWJ3_9SPHN</name>
<dbReference type="InterPro" id="IPR006083">
    <property type="entry name" value="PRK/URK"/>
</dbReference>
<protein>
    <submittedName>
        <fullName evidence="2">D-glycerate 3-kinase</fullName>
    </submittedName>
</protein>
<evidence type="ECO:0000259" key="1">
    <source>
        <dbReference type="Pfam" id="PF00485"/>
    </source>
</evidence>
<dbReference type="GO" id="GO:0016301">
    <property type="term" value="F:kinase activity"/>
    <property type="evidence" value="ECO:0007669"/>
    <property type="project" value="UniProtKB-KW"/>
</dbReference>
<dbReference type="AlphaFoldDB" id="A0A1U6GWJ3"/>
<sequence length="276" mass="29780">MSKANPSLVGAVMDQVHAALLAVEHRPVVIGLCGAQGSGKTTLAEAVIAACTGEGLRCAGLSIDDIYLTRGAREELARTVHPLLATRGVPGTHDVTLGQEVMDALARGEAAALPRFDKAQDDRAARADWPRAPEGCEVLIFEGWCVGAVPQREADLAAPVNALEEREDGDGRWRRYVNAALAGSYAALFARLDRLVLLAAPGFEVVHGWRLEQERDLARSAASGAAVMDEAGIARFISHYERLTRYILQEMPARADLVIQMDEQRHPISIRTNQSA</sequence>
<reference evidence="3" key="1">
    <citation type="submission" date="2017-02" db="EMBL/GenBank/DDBJ databases">
        <authorList>
            <person name="Varghese N."/>
            <person name="Submissions S."/>
        </authorList>
    </citation>
    <scope>NUCLEOTIDE SEQUENCE [LARGE SCALE GENOMIC DNA]</scope>
    <source>
        <strain evidence="3">SM117</strain>
    </source>
</reference>
<dbReference type="Gene3D" id="3.40.50.300">
    <property type="entry name" value="P-loop containing nucleotide triphosphate hydrolases"/>
    <property type="match status" value="1"/>
</dbReference>
<proteinExistence type="predicted"/>
<dbReference type="Proteomes" id="UP000190989">
    <property type="component" value="Unassembled WGS sequence"/>
</dbReference>
<evidence type="ECO:0000313" key="2">
    <source>
        <dbReference type="EMBL" id="SLJ87884.1"/>
    </source>
</evidence>
<accession>A0A1U6GWJ3</accession>
<dbReference type="SUPFAM" id="SSF52540">
    <property type="entry name" value="P-loop containing nucleoside triphosphate hydrolases"/>
    <property type="match status" value="1"/>
</dbReference>
<organism evidence="2 3">
    <name type="scientific">Novosphingobium mathurense</name>
    <dbReference type="NCBI Taxonomy" id="428990"/>
    <lineage>
        <taxon>Bacteria</taxon>
        <taxon>Pseudomonadati</taxon>
        <taxon>Pseudomonadota</taxon>
        <taxon>Alphaproteobacteria</taxon>
        <taxon>Sphingomonadales</taxon>
        <taxon>Sphingomonadaceae</taxon>
        <taxon>Novosphingobium</taxon>
    </lineage>
</organism>
<dbReference type="Pfam" id="PF00485">
    <property type="entry name" value="PRK"/>
    <property type="match status" value="1"/>
</dbReference>
<keyword evidence="2" id="KW-0418">Kinase</keyword>
<evidence type="ECO:0000313" key="3">
    <source>
        <dbReference type="Proteomes" id="UP000190989"/>
    </source>
</evidence>
<keyword evidence="2" id="KW-0808">Transferase</keyword>
<dbReference type="GO" id="GO:0005524">
    <property type="term" value="F:ATP binding"/>
    <property type="evidence" value="ECO:0007669"/>
    <property type="project" value="InterPro"/>
</dbReference>
<gene>
    <name evidence="2" type="ORF">SAMN06295987_101700</name>
</gene>
<dbReference type="InterPro" id="IPR027417">
    <property type="entry name" value="P-loop_NTPase"/>
</dbReference>
<dbReference type="STRING" id="428990.SAMN06295987_101700"/>
<dbReference type="PANTHER" id="PTHR10285">
    <property type="entry name" value="URIDINE KINASE"/>
    <property type="match status" value="1"/>
</dbReference>
<keyword evidence="3" id="KW-1185">Reference proteome</keyword>
<feature type="domain" description="Phosphoribulokinase/uridine kinase" evidence="1">
    <location>
        <begin position="29"/>
        <end position="144"/>
    </location>
</feature>
<dbReference type="EMBL" id="FVZE01000001">
    <property type="protein sequence ID" value="SLJ87884.1"/>
    <property type="molecule type" value="Genomic_DNA"/>
</dbReference>